<gene>
    <name evidence="5" type="ORF">HELGO_WM16917</name>
</gene>
<dbReference type="InterPro" id="IPR023227">
    <property type="entry name" value="SAM_OH_AdoTrfase_C_sf"/>
</dbReference>
<dbReference type="PANTHER" id="PTHR35092:SF1">
    <property type="entry name" value="CHLORINASE MJ1651"/>
    <property type="match status" value="1"/>
</dbReference>
<dbReference type="InterPro" id="IPR023228">
    <property type="entry name" value="SAM_OH_AdoTrfase_N_sf"/>
</dbReference>
<keyword evidence="1" id="KW-0949">S-adenosyl-L-methionine</keyword>
<dbReference type="Pfam" id="PF01887">
    <property type="entry name" value="SAM_HAT_N"/>
    <property type="match status" value="1"/>
</dbReference>
<dbReference type="AlphaFoldDB" id="A0A6S6TAJ8"/>
<dbReference type="SUPFAM" id="SSF102522">
    <property type="entry name" value="Bacterial fluorinating enzyme, N-terminal domain"/>
    <property type="match status" value="1"/>
</dbReference>
<name>A0A6S6TAJ8_9BACT</name>
<feature type="domain" description="S-adenosyl-l-methionine hydroxide adenosyltransferase C-terminal" evidence="4">
    <location>
        <begin position="166"/>
        <end position="251"/>
    </location>
</feature>
<protein>
    <recommendedName>
        <fullName evidence="6">S-adenosyl-l-methionine hydroxide adenosyltransferase</fullName>
    </recommendedName>
</protein>
<sequence length="261" mass="29842">MNVVTLTTDFGWRDYCVGVIKGNILSQGTPVLFADITHDIENYNIVQASYILKNAYKSFPKGTIHLISVNNFYKKNPRFLAIFHEGHYFIGPDNGIFSLMFTKPLQQVYELDFTEDHVVFGVKEVFAKAVGFILKKQPFHEIGKPAKNILERLSLRPITGKDQIRGSVIHIDNYKNVILNIDRPLFERIRQTRDFEIYFKRYDPITSISQNYADVPVGEVLCLFNSAGLLEISVNMDKAATLFGLEVDEAIQIDFLIPEID</sequence>
<proteinExistence type="inferred from homology"/>
<dbReference type="SUPFAM" id="SSF101852">
    <property type="entry name" value="Bacterial fluorinating enzyme, C-terminal domain"/>
    <property type="match status" value="1"/>
</dbReference>
<evidence type="ECO:0000259" key="3">
    <source>
        <dbReference type="Pfam" id="PF01887"/>
    </source>
</evidence>
<dbReference type="Pfam" id="PF20257">
    <property type="entry name" value="SAM_HAT_C"/>
    <property type="match status" value="1"/>
</dbReference>
<dbReference type="InterPro" id="IPR046470">
    <property type="entry name" value="SAM_HAT_C"/>
</dbReference>
<reference evidence="5" key="1">
    <citation type="submission" date="2020-01" db="EMBL/GenBank/DDBJ databases">
        <authorList>
            <person name="Meier V. D."/>
            <person name="Meier V D."/>
        </authorList>
    </citation>
    <scope>NUCLEOTIDE SEQUENCE</scope>
    <source>
        <strain evidence="5">HLG_WM_MAG_10</strain>
    </source>
</reference>
<feature type="domain" description="S-adenosyl-l-methionine hydroxide adenosyltransferase N-terminal" evidence="3">
    <location>
        <begin position="4"/>
        <end position="143"/>
    </location>
</feature>
<dbReference type="InterPro" id="IPR002747">
    <property type="entry name" value="SAM_OH_AdoTrfase"/>
</dbReference>
<dbReference type="PANTHER" id="PTHR35092">
    <property type="entry name" value="CHLORINASE MJ1651"/>
    <property type="match status" value="1"/>
</dbReference>
<evidence type="ECO:0000256" key="1">
    <source>
        <dbReference type="ARBA" id="ARBA00022691"/>
    </source>
</evidence>
<dbReference type="PIRSF" id="PIRSF006779">
    <property type="entry name" value="UCP006779"/>
    <property type="match status" value="1"/>
</dbReference>
<evidence type="ECO:0000259" key="4">
    <source>
        <dbReference type="Pfam" id="PF20257"/>
    </source>
</evidence>
<organism evidence="5">
    <name type="scientific">uncultured Aureispira sp</name>
    <dbReference type="NCBI Taxonomy" id="1331704"/>
    <lineage>
        <taxon>Bacteria</taxon>
        <taxon>Pseudomonadati</taxon>
        <taxon>Bacteroidota</taxon>
        <taxon>Saprospiria</taxon>
        <taxon>Saprospirales</taxon>
        <taxon>Saprospiraceae</taxon>
        <taxon>Aureispira</taxon>
        <taxon>environmental samples</taxon>
    </lineage>
</organism>
<dbReference type="EMBL" id="CACVAQ010000235">
    <property type="protein sequence ID" value="CAA6816314.1"/>
    <property type="molecule type" value="Genomic_DNA"/>
</dbReference>
<dbReference type="Gene3D" id="3.40.50.10790">
    <property type="entry name" value="S-adenosyl-l-methionine hydroxide adenosyltransferase, N-terminal"/>
    <property type="match status" value="1"/>
</dbReference>
<evidence type="ECO:0000313" key="5">
    <source>
        <dbReference type="EMBL" id="CAA6816314.1"/>
    </source>
</evidence>
<evidence type="ECO:0008006" key="6">
    <source>
        <dbReference type="Google" id="ProtNLM"/>
    </source>
</evidence>
<dbReference type="Gene3D" id="2.40.30.90">
    <property type="entry name" value="Bacterial fluorinating enzyme like"/>
    <property type="match status" value="1"/>
</dbReference>
<dbReference type="InterPro" id="IPR046469">
    <property type="entry name" value="SAM_HAT_N"/>
</dbReference>
<evidence type="ECO:0000256" key="2">
    <source>
        <dbReference type="ARBA" id="ARBA00024035"/>
    </source>
</evidence>
<accession>A0A6S6TAJ8</accession>
<comment type="similarity">
    <text evidence="2">Belongs to the SAM hydrolase / SAM-dependent halogenase family.</text>
</comment>